<name>A0A5J6F397_9ACTN</name>
<reference evidence="2 3" key="1">
    <citation type="submission" date="2017-09" db="EMBL/GenBank/DDBJ databases">
        <authorList>
            <person name="Lee N."/>
            <person name="Cho B.-K."/>
        </authorList>
    </citation>
    <scope>NUCLEOTIDE SEQUENCE [LARGE SCALE GENOMIC DNA]</scope>
    <source>
        <strain evidence="2 3">ATCC 12769</strain>
    </source>
</reference>
<dbReference type="EMBL" id="CP023702">
    <property type="protein sequence ID" value="QEU70622.1"/>
    <property type="molecule type" value="Genomic_DNA"/>
</dbReference>
<evidence type="ECO:0000256" key="1">
    <source>
        <dbReference type="SAM" id="MobiDB-lite"/>
    </source>
</evidence>
<proteinExistence type="predicted"/>
<feature type="region of interest" description="Disordered" evidence="1">
    <location>
        <begin position="1"/>
        <end position="34"/>
    </location>
</feature>
<evidence type="ECO:0000313" key="3">
    <source>
        <dbReference type="Proteomes" id="UP000326178"/>
    </source>
</evidence>
<sequence length="73" mass="7532">MPARPAPVAVTSAPHRSLTGCRFQDRPSETGRGLGQPLVSAVGSAADLVELGEIVVGQRESRAGGVLAQVCHR</sequence>
<evidence type="ECO:0000313" key="2">
    <source>
        <dbReference type="EMBL" id="QEU70622.1"/>
    </source>
</evidence>
<accession>A0A5J6F397</accession>
<dbReference type="Proteomes" id="UP000326178">
    <property type="component" value="Chromosome"/>
</dbReference>
<dbReference type="AlphaFoldDB" id="A0A5J6F397"/>
<gene>
    <name evidence="2" type="ORF">CP967_00370</name>
</gene>
<dbReference type="KEGG" id="snk:CP967_00370"/>
<protein>
    <submittedName>
        <fullName evidence="2">Uncharacterized protein</fullName>
    </submittedName>
</protein>
<organism evidence="2 3">
    <name type="scientific">Streptomyces nitrosporeus</name>
    <dbReference type="NCBI Taxonomy" id="28894"/>
    <lineage>
        <taxon>Bacteria</taxon>
        <taxon>Bacillati</taxon>
        <taxon>Actinomycetota</taxon>
        <taxon>Actinomycetes</taxon>
        <taxon>Kitasatosporales</taxon>
        <taxon>Streptomycetaceae</taxon>
        <taxon>Streptomyces</taxon>
    </lineage>
</organism>
<keyword evidence="3" id="KW-1185">Reference proteome</keyword>